<evidence type="ECO:0000313" key="7">
    <source>
        <dbReference type="EMBL" id="CAB3365877.1"/>
    </source>
</evidence>
<keyword evidence="3 5" id="KW-1133">Transmembrane helix</keyword>
<reference evidence="7 8" key="1">
    <citation type="submission" date="2020-04" db="EMBL/GenBank/DDBJ databases">
        <authorList>
            <person name="Alioto T."/>
            <person name="Alioto T."/>
            <person name="Gomez Garrido J."/>
        </authorList>
    </citation>
    <scope>NUCLEOTIDE SEQUENCE [LARGE SCALE GENOMIC DNA]</scope>
</reference>
<proteinExistence type="predicted"/>
<feature type="transmembrane region" description="Helical" evidence="5">
    <location>
        <begin position="261"/>
        <end position="281"/>
    </location>
</feature>
<dbReference type="EMBL" id="CADEPI010000022">
    <property type="protein sequence ID" value="CAB3365877.1"/>
    <property type="molecule type" value="Genomic_DNA"/>
</dbReference>
<evidence type="ECO:0000256" key="5">
    <source>
        <dbReference type="SAM" id="Phobius"/>
    </source>
</evidence>
<dbReference type="PANTHER" id="PTHR22950">
    <property type="entry name" value="AMINO ACID TRANSPORTER"/>
    <property type="match status" value="1"/>
</dbReference>
<gene>
    <name evidence="7" type="ORF">CLODIP_2_CD06602</name>
</gene>
<keyword evidence="2 5" id="KW-0812">Transmembrane</keyword>
<feature type="transmembrane region" description="Helical" evidence="5">
    <location>
        <begin position="133"/>
        <end position="155"/>
    </location>
</feature>
<evidence type="ECO:0000256" key="3">
    <source>
        <dbReference type="ARBA" id="ARBA00022989"/>
    </source>
</evidence>
<dbReference type="GO" id="GO:0005774">
    <property type="term" value="C:vacuolar membrane"/>
    <property type="evidence" value="ECO:0007669"/>
    <property type="project" value="TreeGrafter"/>
</dbReference>
<dbReference type="GO" id="GO:0015179">
    <property type="term" value="F:L-amino acid transmembrane transporter activity"/>
    <property type="evidence" value="ECO:0007669"/>
    <property type="project" value="TreeGrafter"/>
</dbReference>
<feature type="transmembrane region" description="Helical" evidence="5">
    <location>
        <begin position="442"/>
        <end position="462"/>
    </location>
</feature>
<feature type="transmembrane region" description="Helical" evidence="5">
    <location>
        <begin position="416"/>
        <end position="436"/>
    </location>
</feature>
<comment type="subcellular location">
    <subcellularLocation>
        <location evidence="1">Membrane</location>
        <topology evidence="1">Multi-pass membrane protein</topology>
    </subcellularLocation>
</comment>
<dbReference type="PANTHER" id="PTHR22950:SF154">
    <property type="entry name" value="PROTON-COUPLED AMINO ACID TRANSPORTER-LIKE PROTEIN PATHETIC"/>
    <property type="match status" value="1"/>
</dbReference>
<evidence type="ECO:0000256" key="2">
    <source>
        <dbReference type="ARBA" id="ARBA00022692"/>
    </source>
</evidence>
<comment type="caution">
    <text evidence="7">The sequence shown here is derived from an EMBL/GenBank/DDBJ whole genome shotgun (WGS) entry which is preliminary data.</text>
</comment>
<evidence type="ECO:0000313" key="8">
    <source>
        <dbReference type="Proteomes" id="UP000494165"/>
    </source>
</evidence>
<name>A0A8S1C979_9INSE</name>
<keyword evidence="4 5" id="KW-0472">Membrane</keyword>
<organism evidence="7 8">
    <name type="scientific">Cloeon dipterum</name>
    <dbReference type="NCBI Taxonomy" id="197152"/>
    <lineage>
        <taxon>Eukaryota</taxon>
        <taxon>Metazoa</taxon>
        <taxon>Ecdysozoa</taxon>
        <taxon>Arthropoda</taxon>
        <taxon>Hexapoda</taxon>
        <taxon>Insecta</taxon>
        <taxon>Pterygota</taxon>
        <taxon>Palaeoptera</taxon>
        <taxon>Ephemeroptera</taxon>
        <taxon>Pisciforma</taxon>
        <taxon>Baetidae</taxon>
        <taxon>Cloeon</taxon>
    </lineage>
</organism>
<keyword evidence="8" id="KW-1185">Reference proteome</keyword>
<feature type="transmembrane region" description="Helical" evidence="5">
    <location>
        <begin position="483"/>
        <end position="501"/>
    </location>
</feature>
<sequence length="546" mass="60188">MGAVVGEQRARAIEGSVWRRPCDREPRSSIEIYRETKMDLNKTEQGTELETFLPRDGIKNHVSGIGEGVQGKYIPEANGDGAFKRANEEPWDPFKERKLDHPTTDCDTLTHLLKASLGSGILAMPIAFKHSGLTMGVFATVLVAVICTHCSYILVKCAHRLYVRTRVTAMSFAEVSTVAFKNGPAWSRPYAQLSRLIILVSLFLTYFGTCSVYIVIIANNFQQVIEQYTQAFLDQRIYIAAFLIPLILLSWVPNLKYLAPVSMLANGLMGCGLGITVYYLVQELPAPSERPHFNGFGGLPQFFSIVIFAMEAIGVVMPLENNMEHPRHFLGLAGVLNQGMAGVTMVYILLGFLGYLKYGDDTMGSITLNLPTDEYLAQSVKILIALAVFCTYGLQFFVCLEICWDGIKDYYKGSRLANYVLRTALVTLTVALAVAVPTIGPFIGLIGALCFSILGLICPAVIEMVTFWEEGLGPGKWLLWKNLAVSAFGVMALIFGTLTSIEDIVKLYSEDHLAHSEEEEHIHALNQTIANVTSAVVEEIMTTLAP</sequence>
<evidence type="ECO:0000259" key="6">
    <source>
        <dbReference type="Pfam" id="PF01490"/>
    </source>
</evidence>
<dbReference type="Proteomes" id="UP000494165">
    <property type="component" value="Unassembled WGS sequence"/>
</dbReference>
<feature type="domain" description="Amino acid transporter transmembrane" evidence="6">
    <location>
        <begin position="106"/>
        <end position="501"/>
    </location>
</feature>
<feature type="transmembrane region" description="Helical" evidence="5">
    <location>
        <begin position="237"/>
        <end position="254"/>
    </location>
</feature>
<feature type="transmembrane region" description="Helical" evidence="5">
    <location>
        <begin position="301"/>
        <end position="319"/>
    </location>
</feature>
<feature type="transmembrane region" description="Helical" evidence="5">
    <location>
        <begin position="331"/>
        <end position="355"/>
    </location>
</feature>
<dbReference type="Pfam" id="PF01490">
    <property type="entry name" value="Aa_trans"/>
    <property type="match status" value="1"/>
</dbReference>
<dbReference type="OrthoDB" id="1684102at2759"/>
<evidence type="ECO:0000256" key="1">
    <source>
        <dbReference type="ARBA" id="ARBA00004141"/>
    </source>
</evidence>
<feature type="transmembrane region" description="Helical" evidence="5">
    <location>
        <begin position="375"/>
        <end position="404"/>
    </location>
</feature>
<dbReference type="InterPro" id="IPR013057">
    <property type="entry name" value="AA_transpt_TM"/>
</dbReference>
<feature type="transmembrane region" description="Helical" evidence="5">
    <location>
        <begin position="196"/>
        <end position="217"/>
    </location>
</feature>
<dbReference type="AlphaFoldDB" id="A0A8S1C979"/>
<protein>
    <recommendedName>
        <fullName evidence="6">Amino acid transporter transmembrane domain-containing protein</fullName>
    </recommendedName>
</protein>
<accession>A0A8S1C979</accession>
<evidence type="ECO:0000256" key="4">
    <source>
        <dbReference type="ARBA" id="ARBA00023136"/>
    </source>
</evidence>